<organism evidence="1 2">
    <name type="scientific">Diphasiastrum complanatum</name>
    <name type="common">Issler's clubmoss</name>
    <name type="synonym">Lycopodium complanatum</name>
    <dbReference type="NCBI Taxonomy" id="34168"/>
    <lineage>
        <taxon>Eukaryota</taxon>
        <taxon>Viridiplantae</taxon>
        <taxon>Streptophyta</taxon>
        <taxon>Embryophyta</taxon>
        <taxon>Tracheophyta</taxon>
        <taxon>Lycopodiopsida</taxon>
        <taxon>Lycopodiales</taxon>
        <taxon>Lycopodiaceae</taxon>
        <taxon>Lycopodioideae</taxon>
        <taxon>Diphasiastrum</taxon>
    </lineage>
</organism>
<dbReference type="Proteomes" id="UP001162992">
    <property type="component" value="Chromosome 2"/>
</dbReference>
<reference evidence="2" key="1">
    <citation type="journal article" date="2024" name="Proc. Natl. Acad. Sci. U.S.A.">
        <title>Extraordinary preservation of gene collinearity over three hundred million years revealed in homosporous lycophytes.</title>
        <authorList>
            <person name="Li C."/>
            <person name="Wickell D."/>
            <person name="Kuo L.Y."/>
            <person name="Chen X."/>
            <person name="Nie B."/>
            <person name="Liao X."/>
            <person name="Peng D."/>
            <person name="Ji J."/>
            <person name="Jenkins J."/>
            <person name="Williams M."/>
            <person name="Shu S."/>
            <person name="Plott C."/>
            <person name="Barry K."/>
            <person name="Rajasekar S."/>
            <person name="Grimwood J."/>
            <person name="Han X."/>
            <person name="Sun S."/>
            <person name="Hou Z."/>
            <person name="He W."/>
            <person name="Dai G."/>
            <person name="Sun C."/>
            <person name="Schmutz J."/>
            <person name="Leebens-Mack J.H."/>
            <person name="Li F.W."/>
            <person name="Wang L."/>
        </authorList>
    </citation>
    <scope>NUCLEOTIDE SEQUENCE [LARGE SCALE GENOMIC DNA]</scope>
    <source>
        <strain evidence="2">cv. PW_Plant_1</strain>
    </source>
</reference>
<keyword evidence="2" id="KW-1185">Reference proteome</keyword>
<comment type="caution">
    <text evidence="1">The sequence shown here is derived from an EMBL/GenBank/DDBJ whole genome shotgun (WGS) entry which is preliminary data.</text>
</comment>
<proteinExistence type="predicted"/>
<protein>
    <submittedName>
        <fullName evidence="1">Uncharacterized protein</fullName>
    </submittedName>
</protein>
<accession>A0ACC2EM86</accession>
<name>A0ACC2EM86_DIPCM</name>
<evidence type="ECO:0000313" key="2">
    <source>
        <dbReference type="Proteomes" id="UP001162992"/>
    </source>
</evidence>
<dbReference type="EMBL" id="CM055093">
    <property type="protein sequence ID" value="KAJ7567571.1"/>
    <property type="molecule type" value="Genomic_DNA"/>
</dbReference>
<sequence length="431" mass="48414">MELSASHASGSAFTQQSSEGFCHTRSVLHWRSFQKRPVLGYGHVMQMKKLVSGRQVDAAQPLLRRIVALDAAQPFDYESRKREEMVKKNQLKIGLVGFGNFGQFLARRFLEQGHTVLAYSRSDYGRICDEMGVTFLWDSDDFCEEHPDVVVLCTSILSAESVLRSLPIQRLKRSTLFVDVLSVKEFPRNLFLQVLPTEFDVLCTHPMFGPESGKTSWAGLPFAFEKVRIGAGIREERCKKFLDIFEREGCRMVEISCTEHDRFAAGSQFITHTVGRVLGKLGLESTPINTKGYETLLNLVENTEGDSFDLYYGLFMYNINATEELERLELAFDSIKKQLFSQLHNVLRKQLFHGLGMQHTGKDQLVSSYPGALKGFLPLNDSGVEADNVALPNSTHSSEISSNGSIRKAHTHHLLQADLGCDAGLLLFLTH</sequence>
<evidence type="ECO:0000313" key="1">
    <source>
        <dbReference type="EMBL" id="KAJ7567571.1"/>
    </source>
</evidence>
<gene>
    <name evidence="1" type="ORF">O6H91_02G153400</name>
</gene>